<dbReference type="NCBIfam" id="TIGR00066">
    <property type="entry name" value="g_glut_trans"/>
    <property type="match status" value="1"/>
</dbReference>
<reference evidence="4" key="1">
    <citation type="submission" date="2025-08" db="UniProtKB">
        <authorList>
            <consortium name="RefSeq"/>
        </authorList>
    </citation>
    <scope>IDENTIFICATION</scope>
</reference>
<proteinExistence type="inferred from homology"/>
<accession>A0ABM0JZM6</accession>
<organism evidence="3 4">
    <name type="scientific">Aplysia californica</name>
    <name type="common">California sea hare</name>
    <dbReference type="NCBI Taxonomy" id="6500"/>
    <lineage>
        <taxon>Eukaryota</taxon>
        <taxon>Metazoa</taxon>
        <taxon>Spiralia</taxon>
        <taxon>Lophotrochozoa</taxon>
        <taxon>Mollusca</taxon>
        <taxon>Gastropoda</taxon>
        <taxon>Heterobranchia</taxon>
        <taxon>Euthyneura</taxon>
        <taxon>Tectipleura</taxon>
        <taxon>Aplysiida</taxon>
        <taxon>Aplysioidea</taxon>
        <taxon>Aplysiidae</taxon>
        <taxon>Aplysia</taxon>
    </lineage>
</organism>
<dbReference type="InterPro" id="IPR055262">
    <property type="entry name" value="GGT_CS"/>
</dbReference>
<evidence type="ECO:0000313" key="4">
    <source>
        <dbReference type="RefSeq" id="XP_005105285.1"/>
    </source>
</evidence>
<comment type="similarity">
    <text evidence="1">Belongs to the gamma-glutamyltransferase family.</text>
</comment>
<dbReference type="Gene3D" id="3.60.20.40">
    <property type="match status" value="1"/>
</dbReference>
<dbReference type="PANTHER" id="PTHR11686:SF9">
    <property type="entry name" value="RE13973P"/>
    <property type="match status" value="1"/>
</dbReference>
<dbReference type="PANTHER" id="PTHR11686">
    <property type="entry name" value="GAMMA GLUTAMYL TRANSPEPTIDASE"/>
    <property type="match status" value="1"/>
</dbReference>
<dbReference type="PROSITE" id="PS00462">
    <property type="entry name" value="G_GLU_TRANSPEPTIDASE"/>
    <property type="match status" value="1"/>
</dbReference>
<keyword evidence="2" id="KW-0472">Membrane</keyword>
<sequence>MMQSRSRNRDYNIVTMTRKSTSIRPIVIAIITGAIIISIGLAIGLGVGLKDSDDDVIGPVANWEKYKSSTGTYQYAAVVADSEVCSEVGNDVLARLRGNAMDATVAALFCTGLLNAHSAGIGGGSFYTIYHKSSNTFHNVDSRETAPGAATQDMFQSEENQSKSRLGGMAVGVPGEVLGLYEVHQRFGTVPWKSLVMPSIKLCEEGVPLTEATHKALARITDKTKFAPYFNSDQSPKAAGSLIKLPELARTFRTIADDPFSFYNGSLAADIVSDITDEGGIITEEDLANYSLTPSAPTNMSLPGGYQVYSTPPPGSGLVLGYILGILSGYNMDSSNIATTEGEILTYHRIVEAFKFAFGKRSGLGDDLFHDNSENAVNMTSLAVCEEIRQRISDEKTHDTAFYDPPFSVANDSGTTHISVIDGEGNAVSVTSTINTYFGSKVRGSRTGIVFNNEMDDFSTPGTVNYFGLPASPANFIQPGKRPMSSMCPAIVWDNNEQRVKMVSGGAGGSKITTATALNIIDVLWLGISLPESIDKPRLHHQLVPNAIMLEKTFSKVILNGLKAKGHAIRDKFGYSVLQAINVRDDGSIVGTADFRKGGVPKGL</sequence>
<dbReference type="Proteomes" id="UP000694888">
    <property type="component" value="Unplaced"/>
</dbReference>
<dbReference type="InterPro" id="IPR043138">
    <property type="entry name" value="GGT_lsub"/>
</dbReference>
<dbReference type="GeneID" id="101847677"/>
<keyword evidence="3" id="KW-1185">Reference proteome</keyword>
<keyword evidence="4" id="KW-0378">Hydrolase</keyword>
<feature type="transmembrane region" description="Helical" evidence="2">
    <location>
        <begin position="26"/>
        <end position="49"/>
    </location>
</feature>
<dbReference type="InterPro" id="IPR000101">
    <property type="entry name" value="GGT_peptidase"/>
</dbReference>
<gene>
    <name evidence="4" type="primary">LOC101847677</name>
</gene>
<dbReference type="PRINTS" id="PR01210">
    <property type="entry name" value="GGTRANSPTASE"/>
</dbReference>
<protein>
    <submittedName>
        <fullName evidence="4">Glutathione hydrolase 1 proenzyme isoform X1</fullName>
    </submittedName>
</protein>
<dbReference type="Gene3D" id="1.10.246.130">
    <property type="match status" value="1"/>
</dbReference>
<keyword evidence="2" id="KW-0812">Transmembrane</keyword>
<dbReference type="InterPro" id="IPR043137">
    <property type="entry name" value="GGT_ssub_C"/>
</dbReference>
<dbReference type="RefSeq" id="XP_005105285.1">
    <property type="nucleotide sequence ID" value="XM_005105228.1"/>
</dbReference>
<keyword evidence="2" id="KW-1133">Transmembrane helix</keyword>
<dbReference type="SUPFAM" id="SSF56235">
    <property type="entry name" value="N-terminal nucleophile aminohydrolases (Ntn hydrolases)"/>
    <property type="match status" value="1"/>
</dbReference>
<dbReference type="InterPro" id="IPR029055">
    <property type="entry name" value="Ntn_hydrolases_N"/>
</dbReference>
<name>A0ABM0JZM6_APLCA</name>
<evidence type="ECO:0000256" key="1">
    <source>
        <dbReference type="ARBA" id="ARBA00009381"/>
    </source>
</evidence>
<dbReference type="GO" id="GO:0016787">
    <property type="term" value="F:hydrolase activity"/>
    <property type="evidence" value="ECO:0007669"/>
    <property type="project" value="UniProtKB-KW"/>
</dbReference>
<evidence type="ECO:0000256" key="2">
    <source>
        <dbReference type="SAM" id="Phobius"/>
    </source>
</evidence>
<dbReference type="Pfam" id="PF01019">
    <property type="entry name" value="G_glu_transpept"/>
    <property type="match status" value="1"/>
</dbReference>
<evidence type="ECO:0000313" key="3">
    <source>
        <dbReference type="Proteomes" id="UP000694888"/>
    </source>
</evidence>